<evidence type="ECO:0000313" key="3">
    <source>
        <dbReference type="EMBL" id="MCW1924433.1"/>
    </source>
</evidence>
<protein>
    <submittedName>
        <fullName evidence="3">DUF5703 domain-containing protein</fullName>
    </submittedName>
</protein>
<sequence>MRMRFTAVFLVAAGALFAADDPLAGYNVVWDSPSKSSADSMPLSGGNLGLNVWVEGNDLLFLIGSPNCMNENGMQVKLGLIRVHFDHEVFAKDFRQELRLRESEVVVSGRAPSGEAVTATLWCEVDQPVIHVGIQSEVPRTLTASYETWSGYQAAHHKGGFEWVKRLPEENPRRLRDMKAQGVEDFAKHVLDPLSKLTLGGRLDAPGMVAVPPAQGKFNGLDTQVTAVATVAPVAKLDLTFTLRMEQDASLAAWKSALAKSGQQAAASRVKARAVALDWWKGFWDRSHISIAADASQDRSKDLPWQASRNYQLVRYTMAANPSGRAMTLFNGGVFACSGNPDGRTWDGCQFMGQNQRLVYWPMLRAGDFDLLKVGTDFYRDCTELRRRHATKFWDVEGVTYPEPLSVFGLDAIGTTAQGRSSPGHLHHDYTSNMDFALMALEMERYTGKAFPGYIEPALGIIAYFDNYYKKATRERTGKPLDENGRLVIYPSSARETYHGCTNNTDVIAGLTALTRELLALPNGRLSTSQRSFVEGFRKRIPEFAVVEKDGRKFFAAARSWESVFQNGNMEFPQMDVCFPFSILSLGRSDMSLALNTWELSPINAAVQQQEQCWYQTAINLARMGLTTQAASSTVRKFRHSGYRFPTFYHVHYGNGTDGFCHTPDMDHGGVAMIALQEMLMQTDGKRILLGPAWPAEWNCSFKLHAPYQTTVSGRVDGGKVVIDEVIPKSRRGDIEIFPLKKLPEPPVSQGKTVRASATYHRAGYEAAKAVDGDEATRWGGGEGAREAWLEVDLGAPTAISRAIVKELSYASTAEFAIEAQQADGSWLAVATGTTIGRHRELSFPVTTARVFRLHLRKLTDNANIEEFQLLAK</sequence>
<keyword evidence="4" id="KW-1185">Reference proteome</keyword>
<dbReference type="RefSeq" id="WP_264488542.1">
    <property type="nucleotide sequence ID" value="NZ_JAPDDT010000008.1"/>
</dbReference>
<feature type="domain" description="F5/8 type C" evidence="2">
    <location>
        <begin position="736"/>
        <end position="873"/>
    </location>
</feature>
<organism evidence="3 4">
    <name type="scientific">Luteolibacter arcticus</name>
    <dbReference type="NCBI Taxonomy" id="1581411"/>
    <lineage>
        <taxon>Bacteria</taxon>
        <taxon>Pseudomonadati</taxon>
        <taxon>Verrucomicrobiota</taxon>
        <taxon>Verrucomicrobiia</taxon>
        <taxon>Verrucomicrobiales</taxon>
        <taxon>Verrucomicrobiaceae</taxon>
        <taxon>Luteolibacter</taxon>
    </lineage>
</organism>
<evidence type="ECO:0000256" key="1">
    <source>
        <dbReference type="SAM" id="SignalP"/>
    </source>
</evidence>
<dbReference type="InterPro" id="IPR008979">
    <property type="entry name" value="Galactose-bd-like_sf"/>
</dbReference>
<dbReference type="Proteomes" id="UP001320876">
    <property type="component" value="Unassembled WGS sequence"/>
</dbReference>
<dbReference type="Gene3D" id="2.60.120.260">
    <property type="entry name" value="Galactose-binding domain-like"/>
    <property type="match status" value="1"/>
</dbReference>
<dbReference type="PROSITE" id="PS50022">
    <property type="entry name" value="FA58C_3"/>
    <property type="match status" value="1"/>
</dbReference>
<comment type="caution">
    <text evidence="3">The sequence shown here is derived from an EMBL/GenBank/DDBJ whole genome shotgun (WGS) entry which is preliminary data.</text>
</comment>
<evidence type="ECO:0000259" key="2">
    <source>
        <dbReference type="PROSITE" id="PS50022"/>
    </source>
</evidence>
<dbReference type="InterPro" id="IPR000421">
    <property type="entry name" value="FA58C"/>
</dbReference>
<feature type="chain" id="PRO_5047057130" evidence="1">
    <location>
        <begin position="19"/>
        <end position="873"/>
    </location>
</feature>
<evidence type="ECO:0000313" key="4">
    <source>
        <dbReference type="Proteomes" id="UP001320876"/>
    </source>
</evidence>
<dbReference type="InterPro" id="IPR043757">
    <property type="entry name" value="DUF5703_N"/>
</dbReference>
<feature type="signal peptide" evidence="1">
    <location>
        <begin position="1"/>
        <end position="18"/>
    </location>
</feature>
<gene>
    <name evidence="3" type="ORF">OKA05_17840</name>
</gene>
<keyword evidence="1" id="KW-0732">Signal</keyword>
<reference evidence="3 4" key="1">
    <citation type="submission" date="2022-10" db="EMBL/GenBank/DDBJ databases">
        <title>Luteolibacter arcticus strain CCTCC AB 2014275, whole genome shotgun sequencing project.</title>
        <authorList>
            <person name="Zhao G."/>
            <person name="Shen L."/>
        </authorList>
    </citation>
    <scope>NUCLEOTIDE SEQUENCE [LARGE SCALE GENOMIC DNA]</scope>
    <source>
        <strain evidence="3 4">CCTCC AB 2014275</strain>
    </source>
</reference>
<dbReference type="InterPro" id="IPR008928">
    <property type="entry name" value="6-hairpin_glycosidase_sf"/>
</dbReference>
<dbReference type="Gene3D" id="2.70.98.50">
    <property type="entry name" value="putative glycoside hydrolase family protein from bacillus halodurans"/>
    <property type="match status" value="1"/>
</dbReference>
<dbReference type="Pfam" id="PF00754">
    <property type="entry name" value="F5_F8_type_C"/>
    <property type="match status" value="1"/>
</dbReference>
<accession>A0ABT3GLQ1</accession>
<name>A0ABT3GLQ1_9BACT</name>
<dbReference type="Pfam" id="PF18961">
    <property type="entry name" value="DUF5703_N"/>
    <property type="match status" value="2"/>
</dbReference>
<dbReference type="SUPFAM" id="SSF49785">
    <property type="entry name" value="Galactose-binding domain-like"/>
    <property type="match status" value="1"/>
</dbReference>
<dbReference type="EMBL" id="JAPDDT010000008">
    <property type="protein sequence ID" value="MCW1924433.1"/>
    <property type="molecule type" value="Genomic_DNA"/>
</dbReference>
<dbReference type="SUPFAM" id="SSF48208">
    <property type="entry name" value="Six-hairpin glycosidases"/>
    <property type="match status" value="1"/>
</dbReference>
<proteinExistence type="predicted"/>